<evidence type="ECO:0000259" key="2">
    <source>
        <dbReference type="PROSITE" id="PS50835"/>
    </source>
</evidence>
<feature type="region of interest" description="Disordered" evidence="1">
    <location>
        <begin position="343"/>
        <end position="362"/>
    </location>
</feature>
<organism evidence="3 4">
    <name type="scientific">Mytilus edulis</name>
    <name type="common">Blue mussel</name>
    <dbReference type="NCBI Taxonomy" id="6550"/>
    <lineage>
        <taxon>Eukaryota</taxon>
        <taxon>Metazoa</taxon>
        <taxon>Spiralia</taxon>
        <taxon>Lophotrochozoa</taxon>
        <taxon>Mollusca</taxon>
        <taxon>Bivalvia</taxon>
        <taxon>Autobranchia</taxon>
        <taxon>Pteriomorphia</taxon>
        <taxon>Mytilida</taxon>
        <taxon>Mytiloidea</taxon>
        <taxon>Mytilidae</taxon>
        <taxon>Mytilinae</taxon>
        <taxon>Mytilus</taxon>
    </lineage>
</organism>
<evidence type="ECO:0000313" key="3">
    <source>
        <dbReference type="EMBL" id="CAG2234505.1"/>
    </source>
</evidence>
<dbReference type="InterPro" id="IPR027417">
    <property type="entry name" value="P-loop_NTPase"/>
</dbReference>
<dbReference type="Gene3D" id="3.40.50.300">
    <property type="entry name" value="P-loop containing nucleotide triphosphate hydrolases"/>
    <property type="match status" value="1"/>
</dbReference>
<dbReference type="InterPro" id="IPR007110">
    <property type="entry name" value="Ig-like_dom"/>
</dbReference>
<dbReference type="PROSITE" id="PS50835">
    <property type="entry name" value="IG_LIKE"/>
    <property type="match status" value="1"/>
</dbReference>
<feature type="domain" description="Ig-like" evidence="2">
    <location>
        <begin position="174"/>
        <end position="260"/>
    </location>
</feature>
<dbReference type="AlphaFoldDB" id="A0A8S3TLH2"/>
<dbReference type="OrthoDB" id="5962960at2759"/>
<evidence type="ECO:0000313" key="4">
    <source>
        <dbReference type="Proteomes" id="UP000683360"/>
    </source>
</evidence>
<evidence type="ECO:0000256" key="1">
    <source>
        <dbReference type="SAM" id="MobiDB-lite"/>
    </source>
</evidence>
<name>A0A8S3TLH2_MYTED</name>
<dbReference type="SUPFAM" id="SSF48726">
    <property type="entry name" value="Immunoglobulin"/>
    <property type="match status" value="1"/>
</dbReference>
<dbReference type="InterPro" id="IPR036179">
    <property type="entry name" value="Ig-like_dom_sf"/>
</dbReference>
<gene>
    <name evidence="3" type="ORF">MEDL_47134</name>
</gene>
<dbReference type="Proteomes" id="UP000683360">
    <property type="component" value="Unassembled WGS sequence"/>
</dbReference>
<reference evidence="3" key="1">
    <citation type="submission" date="2021-03" db="EMBL/GenBank/DDBJ databases">
        <authorList>
            <person name="Bekaert M."/>
        </authorList>
    </citation>
    <scope>NUCLEOTIDE SEQUENCE</scope>
</reference>
<sequence length="776" mass="89987">MEIESKRVVLFRFQICLFVPFTKGKYEENCLGSDQSSIGSKLVFQPLFNLANCSAERYQPVVFTTHGNSECILRKSECAGEGQVVYSNESYSKDITCHCDYTKGYAFVSRPKNTCFCKPSTEDCSCFRVKCSNLSSGEFFNERVRKAKNILSMHHRWRYKSEDDVRKYISKFPPTIVSQEIITYDKGGNTALLKCHVQSFLPLTSASMCKVTNNECWEKKSRIVSSGKGQNTTISEIQDYAKSDTYKCKASNIIGTVEIKIELPNEKEDEEPPSSTTNDEIKTIIHEHIQKKTCGKHYFARVVLIGKKRKIDHDLARLIQQVYTEKNENTIEALEQNIEHVEQSSFGQENSSYSSDDSKAGSNQSFVLPETITYDHQLEVSNQSSHDKTDQIEAYERSCNFGTSFFTGDSPDIDDTSVDEINRKIQIVLSTTVTKTLKRWRAKKRRDKRETNQLKRLEGNLKKSNEVENERGQENDENIVQMVSSVMESCLHLDTDKSQANLALCALWDFAGQKDFYATHQVFLSKCAVFLLVTDSLESSYADQLWIDFKDTAQYVRFWFDAIHCYWSNPRENRLDPPIIVVCTNEDKIKKKNEHLRNIYFVSNTEDDDSIFQKIRQEISQHAMDMNDWAFFNHILAWYIKQYDVSTIFDKRTRTKRNALYRQIGVFDLDSYDCEQLVVCEGPNIVALQVWNYNVYSGTYGEIANELCEFINSIEKRYSMRVTYTKSFKCKDGNFTMNHKTVDDLFIQQEYWCSEHNTNHKCDDILEPWKELEEIK</sequence>
<proteinExistence type="predicted"/>
<comment type="caution">
    <text evidence="3">The sequence shown here is derived from an EMBL/GenBank/DDBJ whole genome shotgun (WGS) entry which is preliminary data.</text>
</comment>
<dbReference type="EMBL" id="CAJPWZ010002247">
    <property type="protein sequence ID" value="CAG2234505.1"/>
    <property type="molecule type" value="Genomic_DNA"/>
</dbReference>
<protein>
    <recommendedName>
        <fullName evidence="2">Ig-like domain-containing protein</fullName>
    </recommendedName>
</protein>
<dbReference type="SUPFAM" id="SSF52540">
    <property type="entry name" value="P-loop containing nucleoside triphosphate hydrolases"/>
    <property type="match status" value="1"/>
</dbReference>
<dbReference type="Pfam" id="PF08477">
    <property type="entry name" value="Roc"/>
    <property type="match status" value="1"/>
</dbReference>
<keyword evidence="4" id="KW-1185">Reference proteome</keyword>
<accession>A0A8S3TLH2</accession>